<sequence>MRAVGPGAVAARLASWWRGVPGFVAEGGEGRVAVSDVVLHERRVEEARLHDLAGWLR</sequence>
<gene>
    <name evidence="1" type="ORF">HRV97_09110</name>
</gene>
<name>A0ABX2JND1_9SPHN</name>
<dbReference type="Proteomes" id="UP000621447">
    <property type="component" value="Unassembled WGS sequence"/>
</dbReference>
<organism evidence="1 2">
    <name type="scientific">Sphingomonas hominis</name>
    <dbReference type="NCBI Taxonomy" id="2741495"/>
    <lineage>
        <taxon>Bacteria</taxon>
        <taxon>Pseudomonadati</taxon>
        <taxon>Pseudomonadota</taxon>
        <taxon>Alphaproteobacteria</taxon>
        <taxon>Sphingomonadales</taxon>
        <taxon>Sphingomonadaceae</taxon>
        <taxon>Sphingomonas</taxon>
    </lineage>
</organism>
<evidence type="ECO:0000313" key="1">
    <source>
        <dbReference type="EMBL" id="NTS65320.1"/>
    </source>
</evidence>
<dbReference type="RefSeq" id="WP_174193956.1">
    <property type="nucleotide sequence ID" value="NZ_JABULH010000003.1"/>
</dbReference>
<comment type="caution">
    <text evidence="1">The sequence shown here is derived from an EMBL/GenBank/DDBJ whole genome shotgun (WGS) entry which is preliminary data.</text>
</comment>
<accession>A0ABX2JND1</accession>
<dbReference type="EMBL" id="JABULH010000003">
    <property type="protein sequence ID" value="NTS65320.1"/>
    <property type="molecule type" value="Genomic_DNA"/>
</dbReference>
<evidence type="ECO:0000313" key="2">
    <source>
        <dbReference type="Proteomes" id="UP000621447"/>
    </source>
</evidence>
<proteinExistence type="predicted"/>
<reference evidence="1 2" key="1">
    <citation type="submission" date="2020-06" db="EMBL/GenBank/DDBJ databases">
        <title>Sphingomonas hominis sp. nov., a member of the Sphingomonas, isolated from the hair of a 22-year-old girl.</title>
        <authorList>
            <person name="Zhang D.-F."/>
            <person name="Cui X.-W."/>
        </authorList>
    </citation>
    <scope>NUCLEOTIDE SEQUENCE [LARGE SCALE GENOMIC DNA]</scope>
    <source>
        <strain evidence="1 2">HHU CXW</strain>
    </source>
</reference>
<keyword evidence="2" id="KW-1185">Reference proteome</keyword>
<protein>
    <submittedName>
        <fullName evidence="1">Uncharacterized protein</fullName>
    </submittedName>
</protein>